<dbReference type="Pfam" id="PF07681">
    <property type="entry name" value="DoxX"/>
    <property type="match status" value="1"/>
</dbReference>
<sequence>MFSLLKLSWASQCPDSAPLLLRLAAGAIFLVHGWQKLTMGVAGVAGFLGQLGFPAPEFFAVILIAVEVAGGAALILGVLTRFAAALSSIVALVALLTVHLSKGFFVNEGGYEFIALILAASLALLITGAGKYSLDRTLKLD</sequence>
<evidence type="ECO:0000313" key="9">
    <source>
        <dbReference type="Proteomes" id="UP000176689"/>
    </source>
</evidence>
<comment type="subcellular location">
    <subcellularLocation>
        <location evidence="1">Cell membrane</location>
        <topology evidence="1">Multi-pass membrane protein</topology>
    </subcellularLocation>
</comment>
<gene>
    <name evidence="8" type="ORF">A3F27_00025</name>
</gene>
<dbReference type="EMBL" id="MFLP01000006">
    <property type="protein sequence ID" value="OGG71238.1"/>
    <property type="molecule type" value="Genomic_DNA"/>
</dbReference>
<accession>A0A1F6EC43</accession>
<comment type="similarity">
    <text evidence="2">Belongs to the DoxX family.</text>
</comment>
<evidence type="ECO:0000256" key="6">
    <source>
        <dbReference type="ARBA" id="ARBA00023136"/>
    </source>
</evidence>
<dbReference type="PANTHER" id="PTHR33452">
    <property type="entry name" value="OXIDOREDUCTASE CATD-RELATED"/>
    <property type="match status" value="1"/>
</dbReference>
<dbReference type="GO" id="GO:0005886">
    <property type="term" value="C:plasma membrane"/>
    <property type="evidence" value="ECO:0007669"/>
    <property type="project" value="UniProtKB-SubCell"/>
</dbReference>
<keyword evidence="6 7" id="KW-0472">Membrane</keyword>
<evidence type="ECO:0000256" key="5">
    <source>
        <dbReference type="ARBA" id="ARBA00022989"/>
    </source>
</evidence>
<reference evidence="8 9" key="1">
    <citation type="journal article" date="2016" name="Nat. Commun.">
        <title>Thousands of microbial genomes shed light on interconnected biogeochemical processes in an aquifer system.</title>
        <authorList>
            <person name="Anantharaman K."/>
            <person name="Brown C.T."/>
            <person name="Hug L.A."/>
            <person name="Sharon I."/>
            <person name="Castelle C.J."/>
            <person name="Probst A.J."/>
            <person name="Thomas B.C."/>
            <person name="Singh A."/>
            <person name="Wilkins M.J."/>
            <person name="Karaoz U."/>
            <person name="Brodie E.L."/>
            <person name="Williams K.H."/>
            <person name="Hubbard S.S."/>
            <person name="Banfield J.F."/>
        </authorList>
    </citation>
    <scope>NUCLEOTIDE SEQUENCE [LARGE SCALE GENOMIC DNA]</scope>
</reference>
<evidence type="ECO:0000256" key="4">
    <source>
        <dbReference type="ARBA" id="ARBA00022692"/>
    </source>
</evidence>
<feature type="transmembrane region" description="Helical" evidence="7">
    <location>
        <begin position="83"/>
        <end position="101"/>
    </location>
</feature>
<evidence type="ECO:0000313" key="8">
    <source>
        <dbReference type="EMBL" id="OGG71238.1"/>
    </source>
</evidence>
<evidence type="ECO:0000256" key="7">
    <source>
        <dbReference type="SAM" id="Phobius"/>
    </source>
</evidence>
<evidence type="ECO:0000256" key="3">
    <source>
        <dbReference type="ARBA" id="ARBA00022475"/>
    </source>
</evidence>
<dbReference type="AlphaFoldDB" id="A0A1F6EC43"/>
<dbReference type="Proteomes" id="UP000176689">
    <property type="component" value="Unassembled WGS sequence"/>
</dbReference>
<feature type="transmembrane region" description="Helical" evidence="7">
    <location>
        <begin position="58"/>
        <end position="76"/>
    </location>
</feature>
<dbReference type="PANTHER" id="PTHR33452:SF1">
    <property type="entry name" value="INNER MEMBRANE PROTEIN YPHA-RELATED"/>
    <property type="match status" value="1"/>
</dbReference>
<comment type="caution">
    <text evidence="8">The sequence shown here is derived from an EMBL/GenBank/DDBJ whole genome shotgun (WGS) entry which is preliminary data.</text>
</comment>
<dbReference type="InterPro" id="IPR051907">
    <property type="entry name" value="DoxX-like_oxidoreductase"/>
</dbReference>
<protein>
    <recommendedName>
        <fullName evidence="10">DoxX family protein</fullName>
    </recommendedName>
</protein>
<evidence type="ECO:0000256" key="2">
    <source>
        <dbReference type="ARBA" id="ARBA00006679"/>
    </source>
</evidence>
<evidence type="ECO:0000256" key="1">
    <source>
        <dbReference type="ARBA" id="ARBA00004651"/>
    </source>
</evidence>
<keyword evidence="5 7" id="KW-1133">Transmembrane helix</keyword>
<feature type="transmembrane region" description="Helical" evidence="7">
    <location>
        <begin position="113"/>
        <end position="134"/>
    </location>
</feature>
<organism evidence="8 9">
    <name type="scientific">Candidatus Kaiserbacteria bacterium RIFCSPHIGHO2_12_FULL_53_13</name>
    <dbReference type="NCBI Taxonomy" id="1798502"/>
    <lineage>
        <taxon>Bacteria</taxon>
        <taxon>Candidatus Kaiseribacteriota</taxon>
    </lineage>
</organism>
<proteinExistence type="inferred from homology"/>
<dbReference type="InterPro" id="IPR032808">
    <property type="entry name" value="DoxX"/>
</dbReference>
<evidence type="ECO:0008006" key="10">
    <source>
        <dbReference type="Google" id="ProtNLM"/>
    </source>
</evidence>
<name>A0A1F6EC43_9BACT</name>
<keyword evidence="4 7" id="KW-0812">Transmembrane</keyword>
<keyword evidence="3" id="KW-1003">Cell membrane</keyword>